<dbReference type="CDD" id="cd11058">
    <property type="entry name" value="CYP60B-like"/>
    <property type="match status" value="1"/>
</dbReference>
<dbReference type="SUPFAM" id="SSF48264">
    <property type="entry name" value="Cytochrome P450"/>
    <property type="match status" value="1"/>
</dbReference>
<dbReference type="EMBL" id="JAAGWQ010000214">
    <property type="protein sequence ID" value="KAF5659558.1"/>
    <property type="molecule type" value="Genomic_DNA"/>
</dbReference>
<dbReference type="PANTHER" id="PTHR24305">
    <property type="entry name" value="CYTOCHROME P450"/>
    <property type="match status" value="1"/>
</dbReference>
<dbReference type="GO" id="GO:0016705">
    <property type="term" value="F:oxidoreductase activity, acting on paired donors, with incorporation or reduction of molecular oxygen"/>
    <property type="evidence" value="ECO:0007669"/>
    <property type="project" value="InterPro"/>
</dbReference>
<dbReference type="InterPro" id="IPR002401">
    <property type="entry name" value="Cyt_P450_E_grp-I"/>
</dbReference>
<evidence type="ECO:0000256" key="6">
    <source>
        <dbReference type="PIRSR" id="PIRSR602401-1"/>
    </source>
</evidence>
<dbReference type="Gene3D" id="1.10.630.10">
    <property type="entry name" value="Cytochrome P450"/>
    <property type="match status" value="1"/>
</dbReference>
<dbReference type="PRINTS" id="PR00385">
    <property type="entry name" value="P450"/>
</dbReference>
<comment type="caution">
    <text evidence="8">The sequence shown here is derived from an EMBL/GenBank/DDBJ whole genome shotgun (WGS) entry which is preliminary data.</text>
</comment>
<keyword evidence="3 6" id="KW-0349">Heme</keyword>
<dbReference type="PRINTS" id="PR00463">
    <property type="entry name" value="EP450I"/>
</dbReference>
<keyword evidence="9" id="KW-1185">Reference proteome</keyword>
<evidence type="ECO:0000256" key="4">
    <source>
        <dbReference type="ARBA" id="ARBA00022723"/>
    </source>
</evidence>
<dbReference type="GO" id="GO:0004497">
    <property type="term" value="F:monooxygenase activity"/>
    <property type="evidence" value="ECO:0007669"/>
    <property type="project" value="UniProtKB-KW"/>
</dbReference>
<dbReference type="PROSITE" id="PS00086">
    <property type="entry name" value="CYTOCHROME_P450"/>
    <property type="match status" value="1"/>
</dbReference>
<evidence type="ECO:0000313" key="9">
    <source>
        <dbReference type="Proteomes" id="UP000567885"/>
    </source>
</evidence>
<sequence length="451" mass="51313">MSEVHRKYGDAVRIAPNEMSFSSPNAYKDIYNHASKDRELFPKSEMFYTIDPSVTRPGILFAIDPKDYRSQRKSLSHAFSAKALRDNEESVKNHIRILVKQLSQKAGSGTDGVDVSKVFNWFTFDIIGEWHLLKTYQQLANRSGDLAFGESFNSLEQWTESPWISLILGFIYHITIVVIFKRLSIPLSVFTWLTPKALEEDIRTHNRITTEKVNRRIEIGNSRESEDFFAHILRKEKNEVDVVHLREQAKILVLAGSETTANLFSAVTYYLLKGPDKLAKLQAEIRSAFSSMDEITADSVSQLDYLNGVIEEGLRIFSPAPIGPPRTCTGATIDGFYVPQGTIVSVDAWTTSHDARNFTRPYEFIPERWIGEGLGDRKDASRPFSLGPRGCLGINLAYMESRITLASLVFAFDWELVSTELDWLKEVKLYIAWQKPALMVRYHPRIDTQSA</sequence>
<dbReference type="InterPro" id="IPR036396">
    <property type="entry name" value="Cyt_P450_sf"/>
</dbReference>
<evidence type="ECO:0000256" key="1">
    <source>
        <dbReference type="ARBA" id="ARBA00001971"/>
    </source>
</evidence>
<gene>
    <name evidence="8" type="ORF">FHETE_9342</name>
</gene>
<dbReference type="PANTHER" id="PTHR24305:SF210">
    <property type="entry name" value="CYTOCHROME P450 MONOOXYGENASE ASQL-RELATED"/>
    <property type="match status" value="1"/>
</dbReference>
<dbReference type="GO" id="GO:0005506">
    <property type="term" value="F:iron ion binding"/>
    <property type="evidence" value="ECO:0007669"/>
    <property type="project" value="InterPro"/>
</dbReference>
<dbReference type="GO" id="GO:0020037">
    <property type="term" value="F:heme binding"/>
    <property type="evidence" value="ECO:0007669"/>
    <property type="project" value="InterPro"/>
</dbReference>
<dbReference type="InterPro" id="IPR017972">
    <property type="entry name" value="Cyt_P450_CS"/>
</dbReference>
<dbReference type="InterPro" id="IPR001128">
    <property type="entry name" value="Cyt_P450"/>
</dbReference>
<dbReference type="InterPro" id="IPR050121">
    <property type="entry name" value="Cytochrome_P450_monoxygenase"/>
</dbReference>
<comment type="similarity">
    <text evidence="2 7">Belongs to the cytochrome P450 family.</text>
</comment>
<organism evidence="8 9">
    <name type="scientific">Fusarium heterosporum</name>
    <dbReference type="NCBI Taxonomy" id="42747"/>
    <lineage>
        <taxon>Eukaryota</taxon>
        <taxon>Fungi</taxon>
        <taxon>Dikarya</taxon>
        <taxon>Ascomycota</taxon>
        <taxon>Pezizomycotina</taxon>
        <taxon>Sordariomycetes</taxon>
        <taxon>Hypocreomycetidae</taxon>
        <taxon>Hypocreales</taxon>
        <taxon>Nectriaceae</taxon>
        <taxon>Fusarium</taxon>
        <taxon>Fusarium heterosporum species complex</taxon>
    </lineage>
</organism>
<evidence type="ECO:0000313" key="8">
    <source>
        <dbReference type="EMBL" id="KAF5659558.1"/>
    </source>
</evidence>
<name>A0A8H5SYL0_FUSHE</name>
<keyword evidence="7 8" id="KW-0503">Monooxygenase</keyword>
<keyword evidence="4 6" id="KW-0479">Metal-binding</keyword>
<evidence type="ECO:0000256" key="7">
    <source>
        <dbReference type="RuleBase" id="RU000461"/>
    </source>
</evidence>
<feature type="binding site" description="axial binding residue" evidence="6">
    <location>
        <position position="391"/>
    </location>
    <ligand>
        <name>heme</name>
        <dbReference type="ChEBI" id="CHEBI:30413"/>
    </ligand>
    <ligandPart>
        <name>Fe</name>
        <dbReference type="ChEBI" id="CHEBI:18248"/>
    </ligandPart>
</feature>
<dbReference type="AlphaFoldDB" id="A0A8H5SYL0"/>
<dbReference type="OrthoDB" id="1470350at2759"/>
<evidence type="ECO:0000256" key="3">
    <source>
        <dbReference type="ARBA" id="ARBA00022617"/>
    </source>
</evidence>
<reference evidence="8 9" key="1">
    <citation type="submission" date="2020-05" db="EMBL/GenBank/DDBJ databases">
        <title>Identification and distribution of gene clusters putatively required for synthesis of sphingolipid metabolism inhibitors in phylogenetically diverse species of the filamentous fungus Fusarium.</title>
        <authorList>
            <person name="Kim H.-S."/>
            <person name="Busman M."/>
            <person name="Brown D.W."/>
            <person name="Divon H."/>
            <person name="Uhlig S."/>
            <person name="Proctor R.H."/>
        </authorList>
    </citation>
    <scope>NUCLEOTIDE SEQUENCE [LARGE SCALE GENOMIC DNA]</scope>
    <source>
        <strain evidence="8 9">NRRL 20693</strain>
    </source>
</reference>
<comment type="cofactor">
    <cofactor evidence="1 6">
        <name>heme</name>
        <dbReference type="ChEBI" id="CHEBI:30413"/>
    </cofactor>
</comment>
<dbReference type="Proteomes" id="UP000567885">
    <property type="component" value="Unassembled WGS sequence"/>
</dbReference>
<evidence type="ECO:0000256" key="5">
    <source>
        <dbReference type="ARBA" id="ARBA00023004"/>
    </source>
</evidence>
<keyword evidence="7" id="KW-0560">Oxidoreductase</keyword>
<protein>
    <submittedName>
        <fullName evidence="8">Cytochrome P-450 monooxygenase</fullName>
    </submittedName>
</protein>
<dbReference type="Pfam" id="PF00067">
    <property type="entry name" value="p450"/>
    <property type="match status" value="1"/>
</dbReference>
<proteinExistence type="inferred from homology"/>
<accession>A0A8H5SYL0</accession>
<keyword evidence="5 6" id="KW-0408">Iron</keyword>
<evidence type="ECO:0000256" key="2">
    <source>
        <dbReference type="ARBA" id="ARBA00010617"/>
    </source>
</evidence>